<reference evidence="1" key="1">
    <citation type="submission" date="2021-06" db="EMBL/GenBank/DDBJ databases">
        <authorList>
            <person name="Hodson N. C."/>
            <person name="Mongue J. A."/>
            <person name="Jaron S. K."/>
        </authorList>
    </citation>
    <scope>NUCLEOTIDE SEQUENCE</scope>
</reference>
<organism evidence="1 2">
    <name type="scientific">Allacma fusca</name>
    <dbReference type="NCBI Taxonomy" id="39272"/>
    <lineage>
        <taxon>Eukaryota</taxon>
        <taxon>Metazoa</taxon>
        <taxon>Ecdysozoa</taxon>
        <taxon>Arthropoda</taxon>
        <taxon>Hexapoda</taxon>
        <taxon>Collembola</taxon>
        <taxon>Symphypleona</taxon>
        <taxon>Sminthuridae</taxon>
        <taxon>Allacma</taxon>
    </lineage>
</organism>
<evidence type="ECO:0000313" key="2">
    <source>
        <dbReference type="Proteomes" id="UP000708208"/>
    </source>
</evidence>
<proteinExistence type="predicted"/>
<protein>
    <submittedName>
        <fullName evidence="1">Uncharacterized protein</fullName>
    </submittedName>
</protein>
<accession>A0A8J2NYP8</accession>
<comment type="caution">
    <text evidence="1">The sequence shown here is derived from an EMBL/GenBank/DDBJ whole genome shotgun (WGS) entry which is preliminary data.</text>
</comment>
<evidence type="ECO:0000313" key="1">
    <source>
        <dbReference type="EMBL" id="CAG7731478.1"/>
    </source>
</evidence>
<keyword evidence="2" id="KW-1185">Reference proteome</keyword>
<dbReference type="Proteomes" id="UP000708208">
    <property type="component" value="Unassembled WGS sequence"/>
</dbReference>
<gene>
    <name evidence="1" type="ORF">AFUS01_LOCUS20065</name>
</gene>
<dbReference type="AlphaFoldDB" id="A0A8J2NYP8"/>
<dbReference type="EMBL" id="CAJVCH010213596">
    <property type="protein sequence ID" value="CAG7731478.1"/>
    <property type="molecule type" value="Genomic_DNA"/>
</dbReference>
<sequence>MKSCEVFIVIWGPQHPQKRTIYVADVTETLQVGKIKSIDDRCLVEFPRAHLSPSTRPDSSHQFLSVLFVLEMNINGSFNTYRG</sequence>
<name>A0A8J2NYP8_9HEXA</name>